<evidence type="ECO:0000313" key="3">
    <source>
        <dbReference type="EMBL" id="APA13198.1"/>
    </source>
</evidence>
<dbReference type="Proteomes" id="UP000177798">
    <property type="component" value="Chromosome 10"/>
</dbReference>
<feature type="compositionally biased region" description="Low complexity" evidence="1">
    <location>
        <begin position="1"/>
        <end position="12"/>
    </location>
</feature>
<dbReference type="EMBL" id="CP017823">
    <property type="protein sequence ID" value="APA13198.1"/>
    <property type="molecule type" value="Genomic_DNA"/>
</dbReference>
<organism evidence="3 4">
    <name type="scientific">Sclerotinia sclerotiorum (strain ATCC 18683 / 1980 / Ss-1)</name>
    <name type="common">White mold</name>
    <name type="synonym">Whetzelinia sclerotiorum</name>
    <dbReference type="NCBI Taxonomy" id="665079"/>
    <lineage>
        <taxon>Eukaryota</taxon>
        <taxon>Fungi</taxon>
        <taxon>Dikarya</taxon>
        <taxon>Ascomycota</taxon>
        <taxon>Pezizomycotina</taxon>
        <taxon>Leotiomycetes</taxon>
        <taxon>Helotiales</taxon>
        <taxon>Sclerotiniaceae</taxon>
        <taxon>Sclerotinia</taxon>
    </lineage>
</organism>
<protein>
    <recommendedName>
        <fullName evidence="2">SRR1-like domain-containing protein</fullName>
    </recommendedName>
</protein>
<sequence length="275" mass="31236">MSSSRVSKNLNSSEKDADTAMSASPNNPLTSISTHYDEGDLILQGFEGEMAILAKWDDPQWTVKICKWVLGVPTPWEVENEDDDIDEKISVSYKWGKAEPYYESYYGGYIRWDEAQLDAEFSKYKIGNTDENELVTLIETVKEGKFQPTNVVCLALGTLHARHPWSRERCFGQLSALLKFIELLGVPSNAKKLIQDPDMTPRDQIFFSDPEGINAIDEGTLLFLVNGYNEITERIMDRPPPAILISDRSLAARMQEKRSVREKTRQTLSMKNLFA</sequence>
<dbReference type="VEuPathDB" id="FungiDB:sscle_10g079680"/>
<dbReference type="InterPro" id="IPR012942">
    <property type="entry name" value="SRR1-like"/>
</dbReference>
<evidence type="ECO:0000259" key="2">
    <source>
        <dbReference type="Pfam" id="PF07985"/>
    </source>
</evidence>
<accession>A0A1D9QE90</accession>
<evidence type="ECO:0000313" key="4">
    <source>
        <dbReference type="Proteomes" id="UP000177798"/>
    </source>
</evidence>
<reference evidence="4" key="1">
    <citation type="journal article" date="2017" name="Genome Biol. Evol.">
        <title>The complete genome sequence of the phytopathogenic fungus Sclerotinia sclerotiorum reveals insights into the genome architecture of broad host range pathogens.</title>
        <authorList>
            <person name="Derbyshire M."/>
            <person name="Denton-Giles M."/>
            <person name="Hegedus D."/>
            <person name="Seifbarghy S."/>
            <person name="Rollins J."/>
            <person name="van Kan J."/>
            <person name="Seidl M.F."/>
            <person name="Faino L."/>
            <person name="Mbengue M."/>
            <person name="Navaud O."/>
            <person name="Raffaele S."/>
            <person name="Hammond-Kosack K."/>
            <person name="Heard S."/>
            <person name="Oliver R."/>
        </authorList>
    </citation>
    <scope>NUCLEOTIDE SEQUENCE [LARGE SCALE GENOMIC DNA]</scope>
    <source>
        <strain evidence="4">ATCC 18683 / 1980 / Ss-1</strain>
    </source>
</reference>
<proteinExistence type="predicted"/>
<dbReference type="PANTHER" id="PTHR42080:SF1">
    <property type="entry name" value="SRR1-LIKE DOMAIN-CONTAINING PROTEIN"/>
    <property type="match status" value="1"/>
</dbReference>
<feature type="region of interest" description="Disordered" evidence="1">
    <location>
        <begin position="1"/>
        <end position="29"/>
    </location>
</feature>
<dbReference type="AlphaFoldDB" id="A0A1D9QE90"/>
<dbReference type="PANTHER" id="PTHR42080">
    <property type="entry name" value="SRR1 DOMAIN-CONTAINING PROTEIN"/>
    <property type="match status" value="1"/>
</dbReference>
<name>A0A1D9QE90_SCLS1</name>
<evidence type="ECO:0000256" key="1">
    <source>
        <dbReference type="SAM" id="MobiDB-lite"/>
    </source>
</evidence>
<gene>
    <name evidence="3" type="ORF">sscle_10g079680</name>
</gene>
<feature type="domain" description="SRR1-like" evidence="2">
    <location>
        <begin position="137"/>
        <end position="264"/>
    </location>
</feature>
<dbReference type="OrthoDB" id="5318346at2759"/>
<dbReference type="Pfam" id="PF07985">
    <property type="entry name" value="SRR1"/>
    <property type="match status" value="1"/>
</dbReference>